<dbReference type="SMART" id="SM00342">
    <property type="entry name" value="HTH_ARAC"/>
    <property type="match status" value="1"/>
</dbReference>
<evidence type="ECO:0000256" key="2">
    <source>
        <dbReference type="ARBA" id="ARBA00012438"/>
    </source>
</evidence>
<evidence type="ECO:0000256" key="8">
    <source>
        <dbReference type="SAM" id="SignalP"/>
    </source>
</evidence>
<name>A0ABW5KJX6_9SPHI</name>
<dbReference type="Proteomes" id="UP001597545">
    <property type="component" value="Unassembled WGS sequence"/>
</dbReference>
<dbReference type="Pfam" id="PF07495">
    <property type="entry name" value="Y_Y_Y"/>
    <property type="match status" value="1"/>
</dbReference>
<keyword evidence="5" id="KW-0238">DNA-binding</keyword>
<evidence type="ECO:0000256" key="3">
    <source>
        <dbReference type="ARBA" id="ARBA00022553"/>
    </source>
</evidence>
<dbReference type="InterPro" id="IPR011110">
    <property type="entry name" value="Reg_prop"/>
</dbReference>
<evidence type="ECO:0000256" key="4">
    <source>
        <dbReference type="ARBA" id="ARBA00023015"/>
    </source>
</evidence>
<dbReference type="Pfam" id="PF07494">
    <property type="entry name" value="Reg_prop"/>
    <property type="match status" value="1"/>
</dbReference>
<dbReference type="SUPFAM" id="SSF52172">
    <property type="entry name" value="CheY-like"/>
    <property type="match status" value="1"/>
</dbReference>
<dbReference type="Pfam" id="PF12833">
    <property type="entry name" value="HTH_18"/>
    <property type="match status" value="1"/>
</dbReference>
<dbReference type="Pfam" id="PF02518">
    <property type="entry name" value="HATPase_c"/>
    <property type="match status" value="1"/>
</dbReference>
<dbReference type="InterPro" id="IPR004358">
    <property type="entry name" value="Sig_transdc_His_kin-like_C"/>
</dbReference>
<evidence type="ECO:0000256" key="7">
    <source>
        <dbReference type="PROSITE-ProRule" id="PRU00169"/>
    </source>
</evidence>
<evidence type="ECO:0000313" key="12">
    <source>
        <dbReference type="EMBL" id="MFD2548610.1"/>
    </source>
</evidence>
<dbReference type="PROSITE" id="PS50110">
    <property type="entry name" value="RESPONSE_REGULATORY"/>
    <property type="match status" value="1"/>
</dbReference>
<accession>A0ABW5KJX6</accession>
<dbReference type="SUPFAM" id="SSF47384">
    <property type="entry name" value="Homodimeric domain of signal transducing histidine kinase"/>
    <property type="match status" value="1"/>
</dbReference>
<dbReference type="Gene3D" id="1.10.10.60">
    <property type="entry name" value="Homeodomain-like"/>
    <property type="match status" value="1"/>
</dbReference>
<dbReference type="InterPro" id="IPR036097">
    <property type="entry name" value="HisK_dim/P_sf"/>
</dbReference>
<dbReference type="PROSITE" id="PS50109">
    <property type="entry name" value="HIS_KIN"/>
    <property type="match status" value="1"/>
</dbReference>
<dbReference type="InterPro" id="IPR036890">
    <property type="entry name" value="HATPase_C_sf"/>
</dbReference>
<dbReference type="InterPro" id="IPR018060">
    <property type="entry name" value="HTH_AraC"/>
</dbReference>
<feature type="domain" description="Histidine kinase" evidence="10">
    <location>
        <begin position="793"/>
        <end position="1011"/>
    </location>
</feature>
<keyword evidence="4" id="KW-0805">Transcription regulation</keyword>
<feature type="domain" description="HTH araC/xylS-type" evidence="9">
    <location>
        <begin position="1186"/>
        <end position="1284"/>
    </location>
</feature>
<keyword evidence="13" id="KW-1185">Reference proteome</keyword>
<dbReference type="Pfam" id="PF00072">
    <property type="entry name" value="Response_reg"/>
    <property type="match status" value="1"/>
</dbReference>
<dbReference type="Gene3D" id="3.30.565.10">
    <property type="entry name" value="Histidine kinase-like ATPase, C-terminal domain"/>
    <property type="match status" value="1"/>
</dbReference>
<dbReference type="InterPro" id="IPR009057">
    <property type="entry name" value="Homeodomain-like_sf"/>
</dbReference>
<dbReference type="SUPFAM" id="SSF55874">
    <property type="entry name" value="ATPase domain of HSP90 chaperone/DNA topoisomerase II/histidine kinase"/>
    <property type="match status" value="1"/>
</dbReference>
<dbReference type="InterPro" id="IPR015943">
    <property type="entry name" value="WD40/YVTN_repeat-like_dom_sf"/>
</dbReference>
<dbReference type="SMART" id="SM00387">
    <property type="entry name" value="HATPase_c"/>
    <property type="match status" value="1"/>
</dbReference>
<dbReference type="Gene3D" id="1.10.287.130">
    <property type="match status" value="1"/>
</dbReference>
<dbReference type="InterPro" id="IPR005467">
    <property type="entry name" value="His_kinase_dom"/>
</dbReference>
<dbReference type="InterPro" id="IPR013783">
    <property type="entry name" value="Ig-like_fold"/>
</dbReference>
<dbReference type="PANTHER" id="PTHR43547:SF2">
    <property type="entry name" value="HYBRID SIGNAL TRANSDUCTION HISTIDINE KINASE C"/>
    <property type="match status" value="1"/>
</dbReference>
<evidence type="ECO:0000259" key="10">
    <source>
        <dbReference type="PROSITE" id="PS50109"/>
    </source>
</evidence>
<dbReference type="Gene3D" id="2.130.10.10">
    <property type="entry name" value="YVTN repeat-like/Quinoprotein amine dehydrogenase"/>
    <property type="match status" value="2"/>
</dbReference>
<gene>
    <name evidence="12" type="ORF">ACFSR5_13230</name>
</gene>
<dbReference type="PROSITE" id="PS00041">
    <property type="entry name" value="HTH_ARAC_FAMILY_1"/>
    <property type="match status" value="1"/>
</dbReference>
<comment type="caution">
    <text evidence="12">The sequence shown here is derived from an EMBL/GenBank/DDBJ whole genome shotgun (WGS) entry which is preliminary data.</text>
</comment>
<dbReference type="InterPro" id="IPR011006">
    <property type="entry name" value="CheY-like_superfamily"/>
</dbReference>
<feature type="signal peptide" evidence="8">
    <location>
        <begin position="1"/>
        <end position="23"/>
    </location>
</feature>
<dbReference type="SUPFAM" id="SSF63829">
    <property type="entry name" value="Calcium-dependent phosphotriesterase"/>
    <property type="match status" value="2"/>
</dbReference>
<dbReference type="InterPro" id="IPR003594">
    <property type="entry name" value="HATPase_dom"/>
</dbReference>
<dbReference type="PANTHER" id="PTHR43547">
    <property type="entry name" value="TWO-COMPONENT HISTIDINE KINASE"/>
    <property type="match status" value="1"/>
</dbReference>
<dbReference type="InterPro" id="IPR011123">
    <property type="entry name" value="Y_Y_Y"/>
</dbReference>
<dbReference type="InterPro" id="IPR018062">
    <property type="entry name" value="HTH_AraC-typ_CS"/>
</dbReference>
<dbReference type="EMBL" id="JBHULR010000005">
    <property type="protein sequence ID" value="MFD2548610.1"/>
    <property type="molecule type" value="Genomic_DNA"/>
</dbReference>
<dbReference type="Gene3D" id="3.40.50.2300">
    <property type="match status" value="1"/>
</dbReference>
<proteinExistence type="predicted"/>
<dbReference type="RefSeq" id="WP_380904536.1">
    <property type="nucleotide sequence ID" value="NZ_JBHUEG010000004.1"/>
</dbReference>
<dbReference type="InterPro" id="IPR001789">
    <property type="entry name" value="Sig_transdc_resp-reg_receiver"/>
</dbReference>
<evidence type="ECO:0000256" key="5">
    <source>
        <dbReference type="ARBA" id="ARBA00023125"/>
    </source>
</evidence>
<dbReference type="Pfam" id="PF00512">
    <property type="entry name" value="HisKA"/>
    <property type="match status" value="1"/>
</dbReference>
<dbReference type="SMART" id="SM00448">
    <property type="entry name" value="REC"/>
    <property type="match status" value="1"/>
</dbReference>
<evidence type="ECO:0000259" key="9">
    <source>
        <dbReference type="PROSITE" id="PS01124"/>
    </source>
</evidence>
<feature type="domain" description="Response regulatory" evidence="11">
    <location>
        <begin position="1044"/>
        <end position="1159"/>
    </location>
</feature>
<evidence type="ECO:0000256" key="6">
    <source>
        <dbReference type="ARBA" id="ARBA00023163"/>
    </source>
</evidence>
<evidence type="ECO:0000313" key="13">
    <source>
        <dbReference type="Proteomes" id="UP001597545"/>
    </source>
</evidence>
<dbReference type="SMART" id="SM00388">
    <property type="entry name" value="HisKA"/>
    <property type="match status" value="1"/>
</dbReference>
<protein>
    <recommendedName>
        <fullName evidence="2">histidine kinase</fullName>
        <ecNumber evidence="2">2.7.13.3</ecNumber>
    </recommendedName>
</protein>
<comment type="catalytic activity">
    <reaction evidence="1">
        <text>ATP + protein L-histidine = ADP + protein N-phospho-L-histidine.</text>
        <dbReference type="EC" id="2.7.13.3"/>
    </reaction>
</comment>
<dbReference type="InterPro" id="IPR003661">
    <property type="entry name" value="HisK_dim/P_dom"/>
</dbReference>
<feature type="modified residue" description="4-aspartylphosphate" evidence="7">
    <location>
        <position position="1092"/>
    </location>
</feature>
<dbReference type="Gene3D" id="2.60.40.10">
    <property type="entry name" value="Immunoglobulins"/>
    <property type="match status" value="1"/>
</dbReference>
<keyword evidence="3 7" id="KW-0597">Phosphoprotein</keyword>
<dbReference type="SUPFAM" id="SSF46689">
    <property type="entry name" value="Homeodomain-like"/>
    <property type="match status" value="1"/>
</dbReference>
<keyword evidence="8" id="KW-0732">Signal</keyword>
<evidence type="ECO:0000256" key="1">
    <source>
        <dbReference type="ARBA" id="ARBA00000085"/>
    </source>
</evidence>
<sequence length="1290" mass="148184">MKFCSTLRYLLAIAFYISIATYAQDLRFEPLTQENVFDKQPVLTIAQDAQGKLWFGGENNLFVYDSQQVLNVAANDTIFSTLGYITKIAINAENHLFVATSTDFRIYDINKRMPIADHGVPFIRNLIVYDVRIFNKETFICASDGLYLAIFENNSYTIKRILPRPKVQTLESLGGGRFALASGKGVELIRIDDRRVTSVTDLHLPITNASERTIPCMYFDRKNLWIASKFHGLFRYDMVSKSWTNYTEKNSNLLSNNVRKIIHDNKGRLLIGTLKGLSIMHRTGSFDNFRHNALTPYSLSQNSIYDIFIDEQQIVWIGTYFGGINALYPNFIQLQHYSTRSSSTQRLNSDIVASFTESADTYWIGTEEEGISAMNKQTRQITSYPSWTTSNLIKDVYARHDKLYVAQYAGGYSVISPSTKSGTHFSLNESPFHPKNNIYSIYVDTSETIYLGTNLGLHRVLKGGTPQFLPELGNGPVTDIQEGHNQTIYALTNSQIYRKSKDEDIFRLDSLDKLSVDGFFIDADATLWFTSKESVYRRPTNGRFERVATFKGNTLGWPIAVENTLWITSKKGLIYYNLENKYTNILTEHDGLPVKNLQGAKIFLSKDQTIFVTTLNGLIAFRPEHLVFNKNVPSTILRNLWVNDQLLPFNRLSKDGNKNTYRLELRYDENFLTLDFSSSNFIKPAKNRFRYKLDGFDKDWIEISTPTIRYTNIPIGKHTLLVYASNNDMVWSKTPLHINIVVHPPFWKTWWAYLIYGLLFASIIHLLIKFIVEREVLINAEKEQKKKIKFFTQISHEIRTPLTLITAPLDEIIAETANDAKTQLKVKRIKKNANKLLGIINELLDFKKFDDKRQILQLTEVPLREYVEDNFYLLYELAHAKHLNYYIRKIDHVGLFPLDTLQFDKVLFNLLSNAIKYTPEGGSVYLDLLKNGDTIEIQIVDSGIGIAIDNQFKIFEEYYRENETANVIGTGIGLALTKHIVERHGGSISCRTVVENEQAWTIFTIVLNQTTWKELQEPGIDTHTQDQQLSVWRPGTPADDRQEVILIVEDNKELLDLIYRIFEENYTVIKASDGEQALRIAQSHLPDIIISDVMMPNMNGVEFCKNVKTNVTTSHIPFILLTAVSDNDLKTETLQFGANLYLQKPFDRNELYLSVINLLQISRNKRRNFIKHQMYGTNDLDFEFIHKLDELIDNHLCSEGFDVNFIAKSMGMSAPILYRKLKAITDLSLNNYVKIYRLNKAKQLLGTTMNISEVAYAVGFSDRKYFSKEFKKHFGINPSEFVHGDNSDNT</sequence>
<dbReference type="PRINTS" id="PR00344">
    <property type="entry name" value="BCTRLSENSOR"/>
</dbReference>
<keyword evidence="6" id="KW-0804">Transcription</keyword>
<dbReference type="PROSITE" id="PS01124">
    <property type="entry name" value="HTH_ARAC_FAMILY_2"/>
    <property type="match status" value="1"/>
</dbReference>
<evidence type="ECO:0000259" key="11">
    <source>
        <dbReference type="PROSITE" id="PS50110"/>
    </source>
</evidence>
<reference evidence="13" key="1">
    <citation type="journal article" date="2019" name="Int. J. Syst. Evol. Microbiol.">
        <title>The Global Catalogue of Microorganisms (GCM) 10K type strain sequencing project: providing services to taxonomists for standard genome sequencing and annotation.</title>
        <authorList>
            <consortium name="The Broad Institute Genomics Platform"/>
            <consortium name="The Broad Institute Genome Sequencing Center for Infectious Disease"/>
            <person name="Wu L."/>
            <person name="Ma J."/>
        </authorList>
    </citation>
    <scope>NUCLEOTIDE SEQUENCE [LARGE SCALE GENOMIC DNA]</scope>
    <source>
        <strain evidence="13">KCTC 42662</strain>
    </source>
</reference>
<dbReference type="EC" id="2.7.13.3" evidence="2"/>
<dbReference type="CDD" id="cd00075">
    <property type="entry name" value="HATPase"/>
    <property type="match status" value="1"/>
</dbReference>
<organism evidence="12 13">
    <name type="scientific">Sphingobacterium suaedae</name>
    <dbReference type="NCBI Taxonomy" id="1686402"/>
    <lineage>
        <taxon>Bacteria</taxon>
        <taxon>Pseudomonadati</taxon>
        <taxon>Bacteroidota</taxon>
        <taxon>Sphingobacteriia</taxon>
        <taxon>Sphingobacteriales</taxon>
        <taxon>Sphingobacteriaceae</taxon>
        <taxon>Sphingobacterium</taxon>
    </lineage>
</organism>
<dbReference type="CDD" id="cd00082">
    <property type="entry name" value="HisKA"/>
    <property type="match status" value="1"/>
</dbReference>
<feature type="chain" id="PRO_5045694340" description="histidine kinase" evidence="8">
    <location>
        <begin position="24"/>
        <end position="1290"/>
    </location>
</feature>